<organism evidence="1 2">
    <name type="scientific">Methanocaldococcus villosus KIN24-T80</name>
    <dbReference type="NCBI Taxonomy" id="1069083"/>
    <lineage>
        <taxon>Archaea</taxon>
        <taxon>Methanobacteriati</taxon>
        <taxon>Methanobacteriota</taxon>
        <taxon>Methanomada group</taxon>
        <taxon>Methanococci</taxon>
        <taxon>Methanococcales</taxon>
        <taxon>Methanocaldococcaceae</taxon>
        <taxon>Methanocaldococcus</taxon>
    </lineage>
</organism>
<name>N6VYS0_9EURY</name>
<dbReference type="AlphaFoldDB" id="N6VYS0"/>
<gene>
    <name evidence="1" type="ORF">J422_03201</name>
</gene>
<keyword evidence="2" id="KW-1185">Reference proteome</keyword>
<dbReference type="RefSeq" id="WP_004590893.1">
    <property type="nucleotide sequence ID" value="NZ_APMM01000019.1"/>
</dbReference>
<evidence type="ECO:0000313" key="1">
    <source>
        <dbReference type="EMBL" id="ENN96277.1"/>
    </source>
</evidence>
<dbReference type="Pfam" id="PF02552">
    <property type="entry name" value="CO_dh"/>
    <property type="match status" value="1"/>
</dbReference>
<dbReference type="SUPFAM" id="SSF52467">
    <property type="entry name" value="DHS-like NAD/FAD-binding domain"/>
    <property type="match status" value="1"/>
</dbReference>
<dbReference type="InterPro" id="IPR003704">
    <property type="entry name" value="CdhB"/>
</dbReference>
<dbReference type="InterPro" id="IPR029035">
    <property type="entry name" value="DHS-like_NAD/FAD-binding_dom"/>
</dbReference>
<sequence length="141" mass="16580">MDRFTPYIITAGSNTNHAEVISPSALKMMIKRARSPILILGEKCEREIIDRLIETYKLKVIKTPEEMNLMIVMKYLTQSEHDLAIFVGITYYYLAQALMHLKHFSNLVTVSIDRYYQPNAHYSFPNLDEKEYLDYLNRLIE</sequence>
<accession>N6VYS0</accession>
<dbReference type="STRING" id="1069083.GCA_000371805_00317"/>
<dbReference type="GO" id="GO:0019385">
    <property type="term" value="P:methanogenesis, from acetate"/>
    <property type="evidence" value="ECO:0007669"/>
    <property type="project" value="InterPro"/>
</dbReference>
<reference evidence="1 2" key="1">
    <citation type="journal article" date="2013" name="Genome Announc.">
        <title>Draft Genome Sequence of a Highly Flagellated, Fast-Swimming Archaeon, Methanocaldococcus villosus Strain KIN24-T80 (DSM 22612).</title>
        <authorList>
            <person name="Thennarasu S."/>
            <person name="Polireddy D."/>
            <person name="Antony A."/>
            <person name="Yada M.R."/>
            <person name="Algarawi S."/>
            <person name="Sivakumar N."/>
        </authorList>
    </citation>
    <scope>NUCLEOTIDE SEQUENCE [LARGE SCALE GENOMIC DNA]</scope>
    <source>
        <strain evidence="1 2">KIN24-T80</strain>
    </source>
</reference>
<dbReference type="EMBL" id="APMM01000019">
    <property type="protein sequence ID" value="ENN96277.1"/>
    <property type="molecule type" value="Genomic_DNA"/>
</dbReference>
<protein>
    <submittedName>
        <fullName evidence="1">Acetyl-CoA decarbonylase/synthase complex subunit epsilon</fullName>
    </submittedName>
</protein>
<dbReference type="Proteomes" id="UP000053695">
    <property type="component" value="Unassembled WGS sequence"/>
</dbReference>
<dbReference type="PATRIC" id="fig|1069083.5.peg.628"/>
<evidence type="ECO:0000313" key="2">
    <source>
        <dbReference type="Proteomes" id="UP000053695"/>
    </source>
</evidence>
<proteinExistence type="predicted"/>
<dbReference type="Gene3D" id="3.40.50.1220">
    <property type="entry name" value="TPP-binding domain"/>
    <property type="match status" value="1"/>
</dbReference>
<dbReference type="OrthoDB" id="120588at2157"/>
<dbReference type="NCBIfam" id="TIGR00315">
    <property type="entry name" value="cdhB"/>
    <property type="match status" value="1"/>
</dbReference>
<comment type="caution">
    <text evidence="1">The sequence shown here is derived from an EMBL/GenBank/DDBJ whole genome shotgun (WGS) entry which is preliminary data.</text>
</comment>